<dbReference type="Proteomes" id="UP001151760">
    <property type="component" value="Unassembled WGS sequence"/>
</dbReference>
<keyword evidence="2" id="KW-1185">Reference proteome</keyword>
<sequence length="358" mass="41241">MDDASEHEANDDIRYDPSDVAFTECWKDDGYCNVGNLPRTYIIGNQLHYQDYECYEALENSELKDEALRNKAIMEGFIKEDDDESHFRTWLGISIQDRNNEYYGFNWSNLFTLMGNYVEAWTNEFEATEIPIITKDDVRLAAVHVYNFTSSGAPEYLVMLYMYQNRDIKIFAETSLKHLINTITCTLLQPICLQLAPLALEFCKLCHRAALIHDPLYKFCRSSLAMIMRQDNFDGVYYDNMFPYATEEVNNISLDLVLCMEPNNNFGPSLRAVEDFVTFLLPLKAKVEDHVHLKPSSSTFDDPTNKISFLHKNMEEIGSEFQIIEAFPEVSKLYKGGLGNVNASYVHDHGLRCPHAML</sequence>
<evidence type="ECO:0000313" key="1">
    <source>
        <dbReference type="EMBL" id="GJT99388.1"/>
    </source>
</evidence>
<name>A0ABQ5IH24_9ASTR</name>
<comment type="caution">
    <text evidence="1">The sequence shown here is derived from an EMBL/GenBank/DDBJ whole genome shotgun (WGS) entry which is preliminary data.</text>
</comment>
<protein>
    <submittedName>
        <fullName evidence="1">Uncharacterized protein</fullName>
    </submittedName>
</protein>
<gene>
    <name evidence="1" type="ORF">Tco_1109727</name>
</gene>
<dbReference type="EMBL" id="BQNB010020767">
    <property type="protein sequence ID" value="GJT99388.1"/>
    <property type="molecule type" value="Genomic_DNA"/>
</dbReference>
<reference evidence="1" key="1">
    <citation type="journal article" date="2022" name="Int. J. Mol. Sci.">
        <title>Draft Genome of Tanacetum Coccineum: Genomic Comparison of Closely Related Tanacetum-Family Plants.</title>
        <authorList>
            <person name="Yamashiro T."/>
            <person name="Shiraishi A."/>
            <person name="Nakayama K."/>
            <person name="Satake H."/>
        </authorList>
    </citation>
    <scope>NUCLEOTIDE SEQUENCE</scope>
</reference>
<organism evidence="1 2">
    <name type="scientific">Tanacetum coccineum</name>
    <dbReference type="NCBI Taxonomy" id="301880"/>
    <lineage>
        <taxon>Eukaryota</taxon>
        <taxon>Viridiplantae</taxon>
        <taxon>Streptophyta</taxon>
        <taxon>Embryophyta</taxon>
        <taxon>Tracheophyta</taxon>
        <taxon>Spermatophyta</taxon>
        <taxon>Magnoliopsida</taxon>
        <taxon>eudicotyledons</taxon>
        <taxon>Gunneridae</taxon>
        <taxon>Pentapetalae</taxon>
        <taxon>asterids</taxon>
        <taxon>campanulids</taxon>
        <taxon>Asterales</taxon>
        <taxon>Asteraceae</taxon>
        <taxon>Asteroideae</taxon>
        <taxon>Anthemideae</taxon>
        <taxon>Anthemidinae</taxon>
        <taxon>Tanacetum</taxon>
    </lineage>
</organism>
<reference evidence="1" key="2">
    <citation type="submission" date="2022-01" db="EMBL/GenBank/DDBJ databases">
        <authorList>
            <person name="Yamashiro T."/>
            <person name="Shiraishi A."/>
            <person name="Satake H."/>
            <person name="Nakayama K."/>
        </authorList>
    </citation>
    <scope>NUCLEOTIDE SEQUENCE</scope>
</reference>
<proteinExistence type="predicted"/>
<accession>A0ABQ5IH24</accession>
<evidence type="ECO:0000313" key="2">
    <source>
        <dbReference type="Proteomes" id="UP001151760"/>
    </source>
</evidence>